<dbReference type="CDD" id="cd07817">
    <property type="entry name" value="SRPBCC_8"/>
    <property type="match status" value="1"/>
</dbReference>
<reference evidence="3 4" key="1">
    <citation type="submission" date="2018-04" db="EMBL/GenBank/DDBJ databases">
        <title>Genomic Encyclopedia of Archaeal and Bacterial Type Strains, Phase II (KMG-II): from individual species to whole genera.</title>
        <authorList>
            <person name="Goeker M."/>
        </authorList>
    </citation>
    <scope>NUCLEOTIDE SEQUENCE [LARGE SCALE GENOMIC DNA]</scope>
    <source>
        <strain evidence="3 4">DSM 26809</strain>
    </source>
</reference>
<dbReference type="InterPro" id="IPR005031">
    <property type="entry name" value="COQ10_START"/>
</dbReference>
<protein>
    <submittedName>
        <fullName evidence="3">Putative membrane protein</fullName>
    </submittedName>
</protein>
<dbReference type="PANTHER" id="PTHR33824:SF7">
    <property type="entry name" value="POLYKETIDE CYCLASE_DEHYDRASE AND LIPID TRANSPORT SUPERFAMILY PROTEIN"/>
    <property type="match status" value="1"/>
</dbReference>
<dbReference type="Pfam" id="PF03364">
    <property type="entry name" value="Polyketide_cyc"/>
    <property type="match status" value="1"/>
</dbReference>
<dbReference type="RefSeq" id="WP_107828807.1">
    <property type="nucleotide sequence ID" value="NZ_CP160205.1"/>
</dbReference>
<evidence type="ECO:0000259" key="2">
    <source>
        <dbReference type="Pfam" id="PF03364"/>
    </source>
</evidence>
<evidence type="ECO:0000313" key="4">
    <source>
        <dbReference type="Proteomes" id="UP000244168"/>
    </source>
</evidence>
<proteinExistence type="inferred from homology"/>
<dbReference type="InterPro" id="IPR047137">
    <property type="entry name" value="ORF3"/>
</dbReference>
<evidence type="ECO:0000256" key="1">
    <source>
        <dbReference type="ARBA" id="ARBA00008918"/>
    </source>
</evidence>
<dbReference type="SUPFAM" id="SSF55961">
    <property type="entry name" value="Bet v1-like"/>
    <property type="match status" value="1"/>
</dbReference>
<keyword evidence="4" id="KW-1185">Reference proteome</keyword>
<dbReference type="Gene3D" id="3.30.530.20">
    <property type="match status" value="1"/>
</dbReference>
<dbReference type="Proteomes" id="UP000244168">
    <property type="component" value="Unassembled WGS sequence"/>
</dbReference>
<accession>A0A2T5J9X6</accession>
<evidence type="ECO:0000313" key="3">
    <source>
        <dbReference type="EMBL" id="PTQ96865.1"/>
    </source>
</evidence>
<dbReference type="OrthoDB" id="9797595at2"/>
<name>A0A2T5J9X6_9SPHI</name>
<gene>
    <name evidence="3" type="ORF">C8P68_104358</name>
</gene>
<organism evidence="3 4">
    <name type="scientific">Mucilaginibacter yixingensis</name>
    <dbReference type="NCBI Taxonomy" id="1295612"/>
    <lineage>
        <taxon>Bacteria</taxon>
        <taxon>Pseudomonadati</taxon>
        <taxon>Bacteroidota</taxon>
        <taxon>Sphingobacteriia</taxon>
        <taxon>Sphingobacteriales</taxon>
        <taxon>Sphingobacteriaceae</taxon>
        <taxon>Mucilaginibacter</taxon>
    </lineage>
</organism>
<dbReference type="InterPro" id="IPR023393">
    <property type="entry name" value="START-like_dom_sf"/>
</dbReference>
<dbReference type="AlphaFoldDB" id="A0A2T5J9X6"/>
<dbReference type="EMBL" id="QAOQ01000004">
    <property type="protein sequence ID" value="PTQ96865.1"/>
    <property type="molecule type" value="Genomic_DNA"/>
</dbReference>
<sequence length="243" mass="27398">MTTLAQRNAAVEPAHHQHTINLNWPERYVSIISGAKLSLSGLKHIFSKPFFSLVKIGTGGYLLSRGVTGHCPVYEMVGRNSTRPVQVNINTSVTVNKSRMEVYDFWRRLDNLPLFMTHLKSVDVLTEQQSRWSLKLPANVADVSWEAEIVYDEPGNVIVWQSMPDSVITNAGRVRFIDTPDPDITMVHVTITYLPPAGIVGASIAHLINPLFEKMVEDDITNFKRYMDIAHVTDVIILQEDEE</sequence>
<dbReference type="PANTHER" id="PTHR33824">
    <property type="entry name" value="POLYKETIDE CYCLASE/DEHYDRASE AND LIPID TRANSPORT SUPERFAMILY PROTEIN"/>
    <property type="match status" value="1"/>
</dbReference>
<comment type="similarity">
    <text evidence="1">Belongs to the ribosome association toxin RatA family.</text>
</comment>
<feature type="domain" description="Coenzyme Q-binding protein COQ10 START" evidence="2">
    <location>
        <begin position="97"/>
        <end position="216"/>
    </location>
</feature>
<comment type="caution">
    <text evidence="3">The sequence shown here is derived from an EMBL/GenBank/DDBJ whole genome shotgun (WGS) entry which is preliminary data.</text>
</comment>